<dbReference type="InterPro" id="IPR032259">
    <property type="entry name" value="HIBYL-CoA-H"/>
</dbReference>
<comment type="pathway">
    <text evidence="2">Amino-acid degradation; L-valine degradation.</text>
</comment>
<dbReference type="InterPro" id="IPR029045">
    <property type="entry name" value="ClpP/crotonase-like_dom_sf"/>
</dbReference>
<comment type="function">
    <text evidence="2">Hydrolyzes 3-hydroxyisobutyryl-CoA (HIBYL-CoA), a saline catabolite. Has high activity toward isobutyryl-CoA. Could be an isobutyryl-CoA dehydrogenase that functions in valine catabolism.</text>
</comment>
<feature type="chain" id="PRO_5042863164" description="3-hydroxyisobutyryl-CoA hydrolase" evidence="3">
    <location>
        <begin position="26"/>
        <end position="151"/>
    </location>
</feature>
<evidence type="ECO:0000256" key="3">
    <source>
        <dbReference type="SAM" id="SignalP"/>
    </source>
</evidence>
<evidence type="ECO:0000313" key="6">
    <source>
        <dbReference type="Proteomes" id="UP001417504"/>
    </source>
</evidence>
<evidence type="ECO:0000256" key="1">
    <source>
        <dbReference type="ARBA" id="ARBA00022801"/>
    </source>
</evidence>
<comment type="catalytic activity">
    <reaction evidence="2">
        <text>3-hydroxy-2-methylpropanoyl-CoA + H2O = 3-hydroxy-2-methylpropanoate + CoA + H(+)</text>
        <dbReference type="Rhea" id="RHEA:20888"/>
        <dbReference type="ChEBI" id="CHEBI:11805"/>
        <dbReference type="ChEBI" id="CHEBI:15377"/>
        <dbReference type="ChEBI" id="CHEBI:15378"/>
        <dbReference type="ChEBI" id="CHEBI:57287"/>
        <dbReference type="ChEBI" id="CHEBI:57340"/>
        <dbReference type="EC" id="3.1.2.4"/>
    </reaction>
</comment>
<name>A0AAP0K1Z6_9MAGN</name>
<comment type="similarity">
    <text evidence="2">Belongs to the enoyl-CoA hydratase/isomerase family.</text>
</comment>
<evidence type="ECO:0000256" key="2">
    <source>
        <dbReference type="RuleBase" id="RU369070"/>
    </source>
</evidence>
<feature type="domain" description="Enoyl-CoA hydratase/isomerase" evidence="4">
    <location>
        <begin position="32"/>
        <end position="130"/>
    </location>
</feature>
<gene>
    <name evidence="5" type="ORF">Sjap_004264</name>
</gene>
<reference evidence="5 6" key="1">
    <citation type="submission" date="2024-01" db="EMBL/GenBank/DDBJ databases">
        <title>Genome assemblies of Stephania.</title>
        <authorList>
            <person name="Yang L."/>
        </authorList>
    </citation>
    <scope>NUCLEOTIDE SEQUENCE [LARGE SCALE GENOMIC DNA]</scope>
    <source>
        <strain evidence="5">QJT</strain>
        <tissue evidence="5">Leaf</tissue>
    </source>
</reference>
<dbReference type="Pfam" id="PF16113">
    <property type="entry name" value="ECH_2"/>
    <property type="match status" value="1"/>
</dbReference>
<keyword evidence="6" id="KW-1185">Reference proteome</keyword>
<dbReference type="AlphaFoldDB" id="A0AAP0K1Z6"/>
<dbReference type="PANTHER" id="PTHR43176">
    <property type="entry name" value="3-HYDROXYISOBUTYRYL-COA HYDROLASE-RELATED"/>
    <property type="match status" value="1"/>
</dbReference>
<protein>
    <recommendedName>
        <fullName evidence="2">3-hydroxyisobutyryl-CoA hydrolase</fullName>
        <shortName evidence="2">HIB-CoA hydrolase</shortName>
        <shortName evidence="2">HIBYL-CoA-H</shortName>
        <ecNumber evidence="2">3.1.2.4</ecNumber>
    </recommendedName>
    <alternativeName>
        <fullName evidence="2">3-hydroxyisobutyryl-coenzyme A hydrolase</fullName>
    </alternativeName>
</protein>
<sequence length="151" mass="17306">MILLLWKVVSRNVVILFIQMKEVHCVVLQTPEREASISSDEWSTATVKRLKEASPLALKLALKSIREGRYQTLDQCLIREYRMTLRSITKQVSGDFSEGVRARLVAKDLNPKWNPPRLDLVSEDMVESYFAPFGGSEPELELPTKLREAFI</sequence>
<dbReference type="GO" id="GO:0003860">
    <property type="term" value="F:3-hydroxyisobutyryl-CoA hydrolase activity"/>
    <property type="evidence" value="ECO:0007669"/>
    <property type="project" value="UniProtKB-UniRule"/>
</dbReference>
<evidence type="ECO:0000259" key="4">
    <source>
        <dbReference type="Pfam" id="PF16113"/>
    </source>
</evidence>
<accession>A0AAP0K1Z6</accession>
<dbReference type="GO" id="GO:0006574">
    <property type="term" value="P:L-valine catabolic process"/>
    <property type="evidence" value="ECO:0007669"/>
    <property type="project" value="UniProtKB-UniRule"/>
</dbReference>
<comment type="caution">
    <text evidence="5">The sequence shown here is derived from an EMBL/GenBank/DDBJ whole genome shotgun (WGS) entry which is preliminary data.</text>
</comment>
<proteinExistence type="inferred from homology"/>
<dbReference type="InterPro" id="IPR045004">
    <property type="entry name" value="ECH_dom"/>
</dbReference>
<organism evidence="5 6">
    <name type="scientific">Stephania japonica</name>
    <dbReference type="NCBI Taxonomy" id="461633"/>
    <lineage>
        <taxon>Eukaryota</taxon>
        <taxon>Viridiplantae</taxon>
        <taxon>Streptophyta</taxon>
        <taxon>Embryophyta</taxon>
        <taxon>Tracheophyta</taxon>
        <taxon>Spermatophyta</taxon>
        <taxon>Magnoliopsida</taxon>
        <taxon>Ranunculales</taxon>
        <taxon>Menispermaceae</taxon>
        <taxon>Menispermoideae</taxon>
        <taxon>Cissampelideae</taxon>
        <taxon>Stephania</taxon>
    </lineage>
</organism>
<evidence type="ECO:0000313" key="5">
    <source>
        <dbReference type="EMBL" id="KAK9144361.1"/>
    </source>
</evidence>
<dbReference type="PANTHER" id="PTHR43176:SF4">
    <property type="entry name" value="3-HYDROXYISOBUTYRYL-COA HYDROLASE-LIKE PROTEIN 1, MITOCHONDRIAL"/>
    <property type="match status" value="1"/>
</dbReference>
<dbReference type="SUPFAM" id="SSF52096">
    <property type="entry name" value="ClpP/crotonase"/>
    <property type="match status" value="1"/>
</dbReference>
<dbReference type="Gene3D" id="3.90.226.10">
    <property type="entry name" value="2-enoyl-CoA Hydratase, Chain A, domain 1"/>
    <property type="match status" value="1"/>
</dbReference>
<keyword evidence="3" id="KW-0732">Signal</keyword>
<dbReference type="EC" id="3.1.2.4" evidence="2"/>
<dbReference type="EMBL" id="JBBNAE010000002">
    <property type="protein sequence ID" value="KAK9144361.1"/>
    <property type="molecule type" value="Genomic_DNA"/>
</dbReference>
<dbReference type="Proteomes" id="UP001417504">
    <property type="component" value="Unassembled WGS sequence"/>
</dbReference>
<feature type="signal peptide" evidence="3">
    <location>
        <begin position="1"/>
        <end position="25"/>
    </location>
</feature>
<keyword evidence="1 2" id="KW-0378">Hydrolase</keyword>